<dbReference type="GO" id="GO:0016787">
    <property type="term" value="F:hydrolase activity"/>
    <property type="evidence" value="ECO:0007669"/>
    <property type="project" value="UniProtKB-KW"/>
</dbReference>
<dbReference type="Pfam" id="PF00884">
    <property type="entry name" value="Sulfatase"/>
    <property type="match status" value="1"/>
</dbReference>
<accession>A0ABV5YT64</accession>
<dbReference type="InterPro" id="IPR012251">
    <property type="entry name" value="GlcNAc_6-SO4ase"/>
</dbReference>
<keyword evidence="3" id="KW-0378">Hydrolase</keyword>
<evidence type="ECO:0000259" key="2">
    <source>
        <dbReference type="Pfam" id="PF00884"/>
    </source>
</evidence>
<evidence type="ECO:0000313" key="4">
    <source>
        <dbReference type="Proteomes" id="UP001589627"/>
    </source>
</evidence>
<dbReference type="PANTHER" id="PTHR43108">
    <property type="entry name" value="N-ACETYLGLUCOSAMINE-6-SULFATASE FAMILY MEMBER"/>
    <property type="match status" value="1"/>
</dbReference>
<proteinExistence type="predicted"/>
<feature type="domain" description="Sulfatase N-terminal" evidence="2">
    <location>
        <begin position="34"/>
        <end position="361"/>
    </location>
</feature>
<evidence type="ECO:0000256" key="1">
    <source>
        <dbReference type="SAM" id="MobiDB-lite"/>
    </source>
</evidence>
<dbReference type="EC" id="3.1.6.-" evidence="3"/>
<keyword evidence="4" id="KW-1185">Reference proteome</keyword>
<evidence type="ECO:0000313" key="3">
    <source>
        <dbReference type="EMBL" id="MFB9837607.1"/>
    </source>
</evidence>
<dbReference type="SUPFAM" id="SSF53649">
    <property type="entry name" value="Alkaline phosphatase-like"/>
    <property type="match status" value="1"/>
</dbReference>
<dbReference type="EMBL" id="JBHLZP010000399">
    <property type="protein sequence ID" value="MFB9837607.1"/>
    <property type="molecule type" value="Genomic_DNA"/>
</dbReference>
<dbReference type="PIRSF" id="PIRSF036666">
    <property type="entry name" value="G6S"/>
    <property type="match status" value="1"/>
</dbReference>
<dbReference type="InterPro" id="IPR000917">
    <property type="entry name" value="Sulfatase_N"/>
</dbReference>
<comment type="caution">
    <text evidence="3">The sequence shown here is derived from an EMBL/GenBank/DDBJ whole genome shotgun (WGS) entry which is preliminary data.</text>
</comment>
<dbReference type="RefSeq" id="WP_378210483.1">
    <property type="nucleotide sequence ID" value="NZ_JBHLZP010000399.1"/>
</dbReference>
<reference evidence="3 4" key="1">
    <citation type="submission" date="2024-09" db="EMBL/GenBank/DDBJ databases">
        <authorList>
            <person name="Sun Q."/>
            <person name="Mori K."/>
        </authorList>
    </citation>
    <scope>NUCLEOTIDE SEQUENCE [LARGE SCALE GENOMIC DNA]</scope>
    <source>
        <strain evidence="3 4">TBRC 0563</strain>
    </source>
</reference>
<name>A0ABV5YT64_9ACTN</name>
<sequence length="484" mass="52831">MICLLLVLMGCAAHPLPAQKGGAGRRTPAPAERPNIVFVLTDDLSTDLLQYMPNVQRLQQEGRSFTNYFVTDSFCCPSRSSIFTGQFPHDTGVYTNGGPNGGFNKFTKAGKDRQTFAVALRANGYRTAMMGKYLNGYDKTAYVPPGWSQWDGVGTGGYGGFHYILNENGALSTGGTSPSDYLTDVLSAKGTTFIDRSAAEHAPFLLEIASFAPHLPSTPAPRDSHRFLDARAPRGPAFNESDITDKPQWLRSYRKLKRSQLAKINAQYVRRVQSVQAVDRMVGRLRSTLQARGLAENTYFVFSSDNGYHMGEHRLMPGKTTAFDTDIRVPLIVAGPSVRAGSDATLAENTDLAPTFEELTGTPVPASVDGRSLVPLLRGERDANAPGAVLVEHHGPSLSKDDPDRPGPASGNPPSYTAIRTLDALYVEYKDGDREYYDLRTDPYELDNTVATLPPDRLAQLQRTLHGLRTCHGSRRCSIAARLG</sequence>
<dbReference type="CDD" id="cd16147">
    <property type="entry name" value="G6S"/>
    <property type="match status" value="1"/>
</dbReference>
<dbReference type="Proteomes" id="UP001589627">
    <property type="component" value="Unassembled WGS sequence"/>
</dbReference>
<feature type="region of interest" description="Disordered" evidence="1">
    <location>
        <begin position="392"/>
        <end position="416"/>
    </location>
</feature>
<organism evidence="3 4">
    <name type="scientific">Actinoallomurus acaciae</name>
    <dbReference type="NCBI Taxonomy" id="502577"/>
    <lineage>
        <taxon>Bacteria</taxon>
        <taxon>Bacillati</taxon>
        <taxon>Actinomycetota</taxon>
        <taxon>Actinomycetes</taxon>
        <taxon>Streptosporangiales</taxon>
        <taxon>Thermomonosporaceae</taxon>
        <taxon>Actinoallomurus</taxon>
    </lineage>
</organism>
<protein>
    <submittedName>
        <fullName evidence="3">Sulfatase</fullName>
        <ecNumber evidence="3">3.1.6.-</ecNumber>
    </submittedName>
</protein>
<dbReference type="PANTHER" id="PTHR43108:SF8">
    <property type="entry name" value="SD21168P"/>
    <property type="match status" value="1"/>
</dbReference>
<gene>
    <name evidence="3" type="ORF">ACFFNX_36080</name>
</gene>
<dbReference type="Gene3D" id="3.40.720.10">
    <property type="entry name" value="Alkaline Phosphatase, subunit A"/>
    <property type="match status" value="1"/>
</dbReference>
<dbReference type="InterPro" id="IPR017850">
    <property type="entry name" value="Alkaline_phosphatase_core_sf"/>
</dbReference>
<feature type="compositionally biased region" description="Basic and acidic residues" evidence="1">
    <location>
        <begin position="392"/>
        <end position="405"/>
    </location>
</feature>